<feature type="coiled-coil region" evidence="1">
    <location>
        <begin position="193"/>
        <end position="243"/>
    </location>
</feature>
<dbReference type="Pfam" id="PF14335">
    <property type="entry name" value="DUF4391"/>
    <property type="match status" value="1"/>
</dbReference>
<keyword evidence="1" id="KW-0175">Coiled coil</keyword>
<reference evidence="2 3" key="1">
    <citation type="submission" date="2020-05" db="EMBL/GenBank/DDBJ databases">
        <title>Sulfurimonas marisnigri, sp. nov., and Sulfurimonas baltica, sp. nov., manganese oxide reducing chemolithoautotrophs of the class Epsilonproteobacteria isolated from the pelagic redoxclines of the Black and Baltic Seas and emended description of the genus Sulfurimonas.</title>
        <authorList>
            <person name="Henkel J.V."/>
            <person name="Laudan C."/>
            <person name="Werner J."/>
            <person name="Neu T."/>
            <person name="Plewe S."/>
            <person name="Sproer C."/>
            <person name="Bunk B."/>
            <person name="Schulz-Vogt H.N."/>
        </authorList>
    </citation>
    <scope>NUCLEOTIDE SEQUENCE [LARGE SCALE GENOMIC DNA]</scope>
    <source>
        <strain evidence="2 3">SoZ1</strain>
    </source>
</reference>
<protein>
    <submittedName>
        <fullName evidence="2">DUF4391 domain-containing protein</fullName>
    </submittedName>
</protein>
<dbReference type="AlphaFoldDB" id="A0A7S7RPV3"/>
<proteinExistence type="predicted"/>
<sequence>MRQDLLQNLNIPSACKIGRKLFKKQFSENFTLNVNEKKTLTNDIESITLEYLLNKDNINIAPFVDDEKDYSEIAFIQVDILNKQKLKPLAAIIQNIPYPLIVLFRHENLICFNVTPKRINKNDSTKLVLEESLFTEWIDLQNASRLEEEFIKSLEIQNHPFTDFHSFYNSYLDKIIAFNASKHSGTLSITDASREILQEIQNIEAQISEVTSKIKKETNTRDKVNMNIELKKLNINLDELKGKL</sequence>
<gene>
    <name evidence="2" type="ORF">HUE87_08935</name>
</gene>
<dbReference type="Proteomes" id="UP000593836">
    <property type="component" value="Chromosome"/>
</dbReference>
<dbReference type="EMBL" id="CP054493">
    <property type="protein sequence ID" value="QOY54011.1"/>
    <property type="molecule type" value="Genomic_DNA"/>
</dbReference>
<dbReference type="InterPro" id="IPR025503">
    <property type="entry name" value="DUF4391"/>
</dbReference>
<dbReference type="KEGG" id="smas:HUE87_08935"/>
<name>A0A7S7RPV3_9BACT</name>
<organism evidence="2 3">
    <name type="scientific">Candidatus Sulfurimonas marisnigri</name>
    <dbReference type="NCBI Taxonomy" id="2740405"/>
    <lineage>
        <taxon>Bacteria</taxon>
        <taxon>Pseudomonadati</taxon>
        <taxon>Campylobacterota</taxon>
        <taxon>Epsilonproteobacteria</taxon>
        <taxon>Campylobacterales</taxon>
        <taxon>Sulfurimonadaceae</taxon>
        <taxon>Sulfurimonas</taxon>
    </lineage>
</organism>
<accession>A0A7S7RPV3</accession>
<dbReference type="RefSeq" id="WP_194365958.1">
    <property type="nucleotide sequence ID" value="NZ_CP054493.1"/>
</dbReference>
<evidence type="ECO:0000313" key="3">
    <source>
        <dbReference type="Proteomes" id="UP000593836"/>
    </source>
</evidence>
<evidence type="ECO:0000313" key="2">
    <source>
        <dbReference type="EMBL" id="QOY54011.1"/>
    </source>
</evidence>
<keyword evidence="3" id="KW-1185">Reference proteome</keyword>
<evidence type="ECO:0000256" key="1">
    <source>
        <dbReference type="SAM" id="Coils"/>
    </source>
</evidence>